<protein>
    <submittedName>
        <fullName evidence="2">Uncharacterized protein</fullName>
    </submittedName>
</protein>
<proteinExistence type="predicted"/>
<accession>A0AC34FB46</accession>
<dbReference type="Proteomes" id="UP000887579">
    <property type="component" value="Unplaced"/>
</dbReference>
<organism evidence="1 2">
    <name type="scientific">Panagrolaimus sp. ES5</name>
    <dbReference type="NCBI Taxonomy" id="591445"/>
    <lineage>
        <taxon>Eukaryota</taxon>
        <taxon>Metazoa</taxon>
        <taxon>Ecdysozoa</taxon>
        <taxon>Nematoda</taxon>
        <taxon>Chromadorea</taxon>
        <taxon>Rhabditida</taxon>
        <taxon>Tylenchina</taxon>
        <taxon>Panagrolaimomorpha</taxon>
        <taxon>Panagrolaimoidea</taxon>
        <taxon>Panagrolaimidae</taxon>
        <taxon>Panagrolaimus</taxon>
    </lineage>
</organism>
<evidence type="ECO:0000313" key="1">
    <source>
        <dbReference type="Proteomes" id="UP000887579"/>
    </source>
</evidence>
<sequence>MVNLQFSSEILIENLFYLEKPAKMTITADGVKGTPRDCDAKCIKHCAKEYTQDPAGFVQCMKDCGCIPPSEM</sequence>
<dbReference type="WBParaSite" id="ES5_v2.g14218.t1">
    <property type="protein sequence ID" value="ES5_v2.g14218.t1"/>
    <property type="gene ID" value="ES5_v2.g14218"/>
</dbReference>
<name>A0AC34FB46_9BILA</name>
<reference evidence="2" key="1">
    <citation type="submission" date="2022-11" db="UniProtKB">
        <authorList>
            <consortium name="WormBaseParasite"/>
        </authorList>
    </citation>
    <scope>IDENTIFICATION</scope>
</reference>
<evidence type="ECO:0000313" key="2">
    <source>
        <dbReference type="WBParaSite" id="ES5_v2.g14218.t1"/>
    </source>
</evidence>